<dbReference type="OrthoDB" id="6334294at2"/>
<dbReference type="SUPFAM" id="SSF158682">
    <property type="entry name" value="TerB-like"/>
    <property type="match status" value="1"/>
</dbReference>
<sequence length="127" mass="14207">MQLSTQQQYQEALIKMAVLFYQVDGKITLTEQDYLDELLESLDWDSPISRDAFMNDVIYHTRTAIDAGEATDVLKSLQPQLVKDANRAVEVATVMTGVDGERSDEETELLSLLTHKLLAKALTETAS</sequence>
<gene>
    <name evidence="1" type="ORF">SAMN05216361_4105</name>
</gene>
<evidence type="ECO:0000313" key="1">
    <source>
        <dbReference type="EMBL" id="SHH23230.1"/>
    </source>
</evidence>
<reference evidence="2" key="1">
    <citation type="submission" date="2016-11" db="EMBL/GenBank/DDBJ databases">
        <authorList>
            <person name="Varghese N."/>
            <person name="Submissions S."/>
        </authorList>
    </citation>
    <scope>NUCLEOTIDE SEQUENCE [LARGE SCALE GENOMIC DNA]</scope>
    <source>
        <strain evidence="2">CGMCC 1.8995</strain>
    </source>
</reference>
<dbReference type="Gene3D" id="1.10.3680.10">
    <property type="entry name" value="TerB-like"/>
    <property type="match status" value="1"/>
</dbReference>
<protein>
    <submittedName>
        <fullName evidence="1">Tellurite resistance protein TerB</fullName>
    </submittedName>
</protein>
<name>A0A1M5RAV2_9ALTE</name>
<dbReference type="STRING" id="634436.SAMN05216361_4105"/>
<organism evidence="1 2">
    <name type="scientific">Marisediminitalea aggregata</name>
    <dbReference type="NCBI Taxonomy" id="634436"/>
    <lineage>
        <taxon>Bacteria</taxon>
        <taxon>Pseudomonadati</taxon>
        <taxon>Pseudomonadota</taxon>
        <taxon>Gammaproteobacteria</taxon>
        <taxon>Alteromonadales</taxon>
        <taxon>Alteromonadaceae</taxon>
        <taxon>Marisediminitalea</taxon>
    </lineage>
</organism>
<dbReference type="AlphaFoldDB" id="A0A1M5RAV2"/>
<evidence type="ECO:0000313" key="2">
    <source>
        <dbReference type="Proteomes" id="UP000184520"/>
    </source>
</evidence>
<keyword evidence="2" id="KW-1185">Reference proteome</keyword>
<dbReference type="EMBL" id="FQWD01000007">
    <property type="protein sequence ID" value="SHH23230.1"/>
    <property type="molecule type" value="Genomic_DNA"/>
</dbReference>
<accession>A0A1M5RAV2</accession>
<proteinExistence type="predicted"/>
<dbReference type="InterPro" id="IPR029024">
    <property type="entry name" value="TerB-like"/>
</dbReference>
<dbReference type="RefSeq" id="WP_073325044.1">
    <property type="nucleotide sequence ID" value="NZ_FQWD01000007.1"/>
</dbReference>
<dbReference type="Proteomes" id="UP000184520">
    <property type="component" value="Unassembled WGS sequence"/>
</dbReference>
<dbReference type="CDD" id="cd07177">
    <property type="entry name" value="terB_like"/>
    <property type="match status" value="1"/>
</dbReference>